<sequence>MTALVYDDTLTGLPVHHSAGRNSFLALSVGGIGVAVAAPAAAGPVQATLVQPGAPASEDLYWSTAPEAGQPSHAMPEFSINATWAACGVSDASTKLVRTFTRVAWQSVPAGKAYLKCGSDAWGYRHIQKNHQAHWEAIAVYDGVNWRTAADWAIAETLLYPASATYVSSNDTYYYKRQIQLRDKSTGKVFAVKYVNVIVARATQNIITAYPSSS</sequence>
<evidence type="ECO:0000313" key="2">
    <source>
        <dbReference type="Proteomes" id="UP000280726"/>
    </source>
</evidence>
<dbReference type="AlphaFoldDB" id="A0A3N4Z5I1"/>
<proteinExistence type="predicted"/>
<comment type="caution">
    <text evidence="1">The sequence shown here is derived from an EMBL/GenBank/DDBJ whole genome shotgun (WGS) entry which is preliminary data.</text>
</comment>
<name>A0A3N4Z5I1_9MICO</name>
<dbReference type="OrthoDB" id="5144412at2"/>
<dbReference type="Proteomes" id="UP000280726">
    <property type="component" value="Unassembled WGS sequence"/>
</dbReference>
<keyword evidence="2" id="KW-1185">Reference proteome</keyword>
<dbReference type="EMBL" id="RKRA01000001">
    <property type="protein sequence ID" value="RPF28609.1"/>
    <property type="molecule type" value="Genomic_DNA"/>
</dbReference>
<protein>
    <submittedName>
        <fullName evidence="1">Uncharacterized protein</fullName>
    </submittedName>
</protein>
<evidence type="ECO:0000313" key="1">
    <source>
        <dbReference type="EMBL" id="RPF28609.1"/>
    </source>
</evidence>
<dbReference type="RefSeq" id="WP_123918952.1">
    <property type="nucleotide sequence ID" value="NZ_RKRA01000001.1"/>
</dbReference>
<accession>A0A3N4Z5I1</accession>
<gene>
    <name evidence="1" type="ORF">EDD32_3142</name>
</gene>
<organism evidence="1 2">
    <name type="scientific">Georgenia muralis</name>
    <dbReference type="NCBI Taxonomy" id="154117"/>
    <lineage>
        <taxon>Bacteria</taxon>
        <taxon>Bacillati</taxon>
        <taxon>Actinomycetota</taxon>
        <taxon>Actinomycetes</taxon>
        <taxon>Micrococcales</taxon>
        <taxon>Bogoriellaceae</taxon>
        <taxon>Georgenia</taxon>
    </lineage>
</organism>
<reference evidence="1 2" key="1">
    <citation type="submission" date="2018-11" db="EMBL/GenBank/DDBJ databases">
        <title>Sequencing the genomes of 1000 actinobacteria strains.</title>
        <authorList>
            <person name="Klenk H.-P."/>
        </authorList>
    </citation>
    <scope>NUCLEOTIDE SEQUENCE [LARGE SCALE GENOMIC DNA]</scope>
    <source>
        <strain evidence="1 2">DSM 14418</strain>
    </source>
</reference>